<protein>
    <submittedName>
        <fullName evidence="2">Uncharacterized protein</fullName>
    </submittedName>
</protein>
<feature type="region of interest" description="Disordered" evidence="1">
    <location>
        <begin position="21"/>
        <end position="175"/>
    </location>
</feature>
<proteinExistence type="predicted"/>
<reference evidence="2 3" key="1">
    <citation type="submission" date="2020-01" db="EMBL/GenBank/DDBJ databases">
        <authorList>
            <consortium name="DOE Joint Genome Institute"/>
            <person name="Haridas S."/>
            <person name="Albert R."/>
            <person name="Binder M."/>
            <person name="Bloem J."/>
            <person name="Labutti K."/>
            <person name="Salamov A."/>
            <person name="Andreopoulos B."/>
            <person name="Baker S.E."/>
            <person name="Barry K."/>
            <person name="Bills G."/>
            <person name="Bluhm B.H."/>
            <person name="Cannon C."/>
            <person name="Castanera R."/>
            <person name="Culley D.E."/>
            <person name="Daum C."/>
            <person name="Ezra D."/>
            <person name="Gonzalez J.B."/>
            <person name="Henrissat B."/>
            <person name="Kuo A."/>
            <person name="Liang C."/>
            <person name="Lipzen A."/>
            <person name="Lutzoni F."/>
            <person name="Magnuson J."/>
            <person name="Mondo S."/>
            <person name="Nolan M."/>
            <person name="Ohm R."/>
            <person name="Pangilinan J."/>
            <person name="Park H.-J.H."/>
            <person name="Ramirez L."/>
            <person name="Alfaro M."/>
            <person name="Sun H."/>
            <person name="Tritt A."/>
            <person name="Yoshinaga Y."/>
            <person name="Zwiers L.-H.L."/>
            <person name="Turgeon B.G."/>
            <person name="Goodwin S.B."/>
            <person name="Spatafora J.W."/>
            <person name="Crous P.W."/>
            <person name="Grigoriev I.V."/>
        </authorList>
    </citation>
    <scope>NUCLEOTIDE SEQUENCE [LARGE SCALE GENOMIC DNA]</scope>
    <source>
        <strain evidence="2 3">CBS 611.86</strain>
    </source>
</reference>
<gene>
    <name evidence="2" type="ORF">BDV95DRAFT_618871</name>
</gene>
<evidence type="ECO:0000256" key="1">
    <source>
        <dbReference type="SAM" id="MobiDB-lite"/>
    </source>
</evidence>
<feature type="compositionally biased region" description="Pro residues" evidence="1">
    <location>
        <begin position="162"/>
        <end position="171"/>
    </location>
</feature>
<keyword evidence="3" id="KW-1185">Reference proteome</keyword>
<sequence length="323" mass="36191">MEIQKFSRIISAISQCPPFIQLTPVDDEHHTPVGSEQDTSDESGQLTPDSSDESEQHSSDESVQFTPDESEQHSSDESEQLFTPDESEQHTSDESEQLFTPAESEQELGSVQSRPASPTAHKSQQNDDGISPSALGRPSADAHPSSTDRTDDFWPLAERPKSPPPLPPRPVQPETTTYKCRHEDCKGTFSSLAARELHEKDCAFDRQQLYYTCLIGVCTEGCLTPCSLPIHHATLRTTNEVLMKNHMREVHSWAFARRESLRYVWKWPVTPTAAAEGGWDCRLCGKFMNKWAWTTPRCDFQRHTVECDGIGIGSPSKMKANSE</sequence>
<dbReference type="EMBL" id="JAADJZ010000011">
    <property type="protein sequence ID" value="KAF2871465.1"/>
    <property type="molecule type" value="Genomic_DNA"/>
</dbReference>
<feature type="compositionally biased region" description="Polar residues" evidence="1">
    <location>
        <begin position="34"/>
        <end position="48"/>
    </location>
</feature>
<dbReference type="Proteomes" id="UP000481861">
    <property type="component" value="Unassembled WGS sequence"/>
</dbReference>
<accession>A0A7C8MNU3</accession>
<dbReference type="AlphaFoldDB" id="A0A7C8MNU3"/>
<evidence type="ECO:0000313" key="2">
    <source>
        <dbReference type="EMBL" id="KAF2871465.1"/>
    </source>
</evidence>
<comment type="caution">
    <text evidence="2">The sequence shown here is derived from an EMBL/GenBank/DDBJ whole genome shotgun (WGS) entry which is preliminary data.</text>
</comment>
<organism evidence="2 3">
    <name type="scientific">Massariosphaeria phaeospora</name>
    <dbReference type="NCBI Taxonomy" id="100035"/>
    <lineage>
        <taxon>Eukaryota</taxon>
        <taxon>Fungi</taxon>
        <taxon>Dikarya</taxon>
        <taxon>Ascomycota</taxon>
        <taxon>Pezizomycotina</taxon>
        <taxon>Dothideomycetes</taxon>
        <taxon>Pleosporomycetidae</taxon>
        <taxon>Pleosporales</taxon>
        <taxon>Pleosporales incertae sedis</taxon>
        <taxon>Massariosphaeria</taxon>
    </lineage>
</organism>
<evidence type="ECO:0000313" key="3">
    <source>
        <dbReference type="Proteomes" id="UP000481861"/>
    </source>
</evidence>
<feature type="compositionally biased region" description="Polar residues" evidence="1">
    <location>
        <begin position="107"/>
        <end position="128"/>
    </location>
</feature>
<name>A0A7C8MNU3_9PLEO</name>